<keyword evidence="1" id="KW-1133">Transmembrane helix</keyword>
<proteinExistence type="predicted"/>
<feature type="transmembrane region" description="Helical" evidence="1">
    <location>
        <begin position="108"/>
        <end position="128"/>
    </location>
</feature>
<evidence type="ECO:0000256" key="1">
    <source>
        <dbReference type="SAM" id="Phobius"/>
    </source>
</evidence>
<evidence type="ECO:0000313" key="2">
    <source>
        <dbReference type="EMBL" id="KAF3223875.1"/>
    </source>
</evidence>
<dbReference type="OrthoDB" id="10496344at2759"/>
<protein>
    <submittedName>
        <fullName evidence="2">Uncharacterized protein</fullName>
    </submittedName>
</protein>
<dbReference type="AlphaFoldDB" id="A0A8H8VNN7"/>
<keyword evidence="1" id="KW-0472">Membrane</keyword>
<name>A0A8H8VNN7_ORBOL</name>
<reference evidence="2" key="1">
    <citation type="submission" date="2019-06" db="EMBL/GenBank/DDBJ databases">
        <authorList>
            <person name="Palmer J.M."/>
        </authorList>
    </citation>
    <scope>NUCLEOTIDE SEQUENCE</scope>
    <source>
        <strain evidence="2">TWF679</strain>
    </source>
</reference>
<accession>A0A8H8VNN7</accession>
<sequence>MSSFQTPILKKPPVSAESLRSSLLQHLNRYGVIVHSDGPNALTAEEVQAQRDAGVPEDVIKKVYFSEPDPTEQRSKAYIIQKLVLQDLDQILTEINGVNSRKDIQGRLTGLVGLILGGIAFLLIRRPIGIYLGLESALRVLRGGSIRNILSQTINKLYNQSPSFWFFASITSVVSYLVAQDTRRWIGVDSVTDVLKKMRENVARFERVKKSDIHLITGWRWNSVPWKDHQREIGSEEYEIAQGS</sequence>
<organism evidence="2 3">
    <name type="scientific">Orbilia oligospora</name>
    <name type="common">Nematode-trapping fungus</name>
    <name type="synonym">Arthrobotrys oligospora</name>
    <dbReference type="NCBI Taxonomy" id="2813651"/>
    <lineage>
        <taxon>Eukaryota</taxon>
        <taxon>Fungi</taxon>
        <taxon>Dikarya</taxon>
        <taxon>Ascomycota</taxon>
        <taxon>Pezizomycotina</taxon>
        <taxon>Orbiliomycetes</taxon>
        <taxon>Orbiliales</taxon>
        <taxon>Orbiliaceae</taxon>
        <taxon>Orbilia</taxon>
    </lineage>
</organism>
<dbReference type="EMBL" id="WIWT01000001">
    <property type="protein sequence ID" value="KAF3223875.1"/>
    <property type="molecule type" value="Genomic_DNA"/>
</dbReference>
<keyword evidence="1" id="KW-0812">Transmembrane</keyword>
<dbReference type="Proteomes" id="UP000614610">
    <property type="component" value="Unassembled WGS sequence"/>
</dbReference>
<gene>
    <name evidence="2" type="ORF">TWF679_000308</name>
</gene>
<evidence type="ECO:0000313" key="3">
    <source>
        <dbReference type="Proteomes" id="UP000614610"/>
    </source>
</evidence>
<comment type="caution">
    <text evidence="2">The sequence shown here is derived from an EMBL/GenBank/DDBJ whole genome shotgun (WGS) entry which is preliminary data.</text>
</comment>
<feature type="transmembrane region" description="Helical" evidence="1">
    <location>
        <begin position="163"/>
        <end position="179"/>
    </location>
</feature>